<evidence type="ECO:0000256" key="1">
    <source>
        <dbReference type="SAM" id="MobiDB-lite"/>
    </source>
</evidence>
<proteinExistence type="predicted"/>
<evidence type="ECO:0000313" key="3">
    <source>
        <dbReference type="EMBL" id="KAF4705887.1"/>
    </source>
</evidence>
<feature type="compositionally biased region" description="Basic residues" evidence="1">
    <location>
        <begin position="38"/>
        <end position="55"/>
    </location>
</feature>
<accession>A0A7J6QCD9</accession>
<protein>
    <submittedName>
        <fullName evidence="3">Uncharacterized protein</fullName>
    </submittedName>
</protein>
<feature type="region of interest" description="Disordered" evidence="1">
    <location>
        <begin position="35"/>
        <end position="75"/>
    </location>
</feature>
<feature type="region of interest" description="Disordered" evidence="1">
    <location>
        <begin position="325"/>
        <end position="409"/>
    </location>
</feature>
<keyword evidence="2" id="KW-1133">Transmembrane helix</keyword>
<organism evidence="3 4">
    <name type="scientific">Perkinsus olseni</name>
    <name type="common">Perkinsus atlanticus</name>
    <dbReference type="NCBI Taxonomy" id="32597"/>
    <lineage>
        <taxon>Eukaryota</taxon>
        <taxon>Sar</taxon>
        <taxon>Alveolata</taxon>
        <taxon>Perkinsozoa</taxon>
        <taxon>Perkinsea</taxon>
        <taxon>Perkinsida</taxon>
        <taxon>Perkinsidae</taxon>
        <taxon>Perkinsus</taxon>
    </lineage>
</organism>
<feature type="compositionally biased region" description="Basic and acidic residues" evidence="1">
    <location>
        <begin position="110"/>
        <end position="120"/>
    </location>
</feature>
<feature type="transmembrane region" description="Helical" evidence="2">
    <location>
        <begin position="477"/>
        <end position="498"/>
    </location>
</feature>
<dbReference type="Proteomes" id="UP000574390">
    <property type="component" value="Unassembled WGS sequence"/>
</dbReference>
<keyword evidence="2" id="KW-0812">Transmembrane</keyword>
<feature type="compositionally biased region" description="Basic residues" evidence="1">
    <location>
        <begin position="334"/>
        <end position="349"/>
    </location>
</feature>
<reference evidence="3 4" key="1">
    <citation type="submission" date="2020-04" db="EMBL/GenBank/DDBJ databases">
        <title>Perkinsus olseni comparative genomics.</title>
        <authorList>
            <person name="Bogema D.R."/>
        </authorList>
    </citation>
    <scope>NUCLEOTIDE SEQUENCE [LARGE SCALE GENOMIC DNA]</scope>
    <source>
        <strain evidence="3">ATCC PRA-205</strain>
    </source>
</reference>
<dbReference type="EMBL" id="JABANM010030647">
    <property type="protein sequence ID" value="KAF4705887.1"/>
    <property type="molecule type" value="Genomic_DNA"/>
</dbReference>
<dbReference type="AlphaFoldDB" id="A0A7J6QCD9"/>
<sequence>TTPLILNITNYSKMHFIITLTVLAGAALTEAALMQTQGRHHHQHHTRFRHSHRHHHDVDDEEDQGPTISGNKPDPQAVLAKLSSKTRKAMAKLKKDVLVEKQVHNQFEKELKDLEPLEKSLDEEDDKKDDNDGDDGSSFIQEGAKRGVDDTFAVPLDSTLKKEEQNSSDYQKGLDDWYAGFKKELASFAKDDGDQQSEDDKADETSLAEISSKHATGSRRIKCPQDDDKVRLQPRLAARNVAVWQDSFLQKAGGSGEDNEAQFKAEVEEEEHGEERRKQCEHNARYGIPLPPFTMLSSVLAKSSGRCVLIALWLFFIITSKAETEFPKSETPGKRHSHKHSGSSHHVKHEPREDHANRKVHTPAAHHEHTRKSKPHHRVSSVLEQSASRRRLRDGHSKHQVPDPLIAPLTTDQDEAELFNTKNDLLDTKVFLTDPDLQPMYYHSVLETKSHVGSRSNSTLSSASAADAIHPSILQRIIHTLIAFIGICLLVVGAVTAVHTDYRRKVLDEIKSQGATTGPRLKEALRASWCKIGNYVGHEKSEKGSAIPIIDPVSGHLESVGGA</sequence>
<feature type="non-terminal residue" evidence="3">
    <location>
        <position position="1"/>
    </location>
</feature>
<keyword evidence="2" id="KW-0472">Membrane</keyword>
<feature type="region of interest" description="Disordered" evidence="1">
    <location>
        <begin position="252"/>
        <end position="279"/>
    </location>
</feature>
<evidence type="ECO:0000256" key="2">
    <source>
        <dbReference type="SAM" id="Phobius"/>
    </source>
</evidence>
<gene>
    <name evidence="3" type="ORF">FOZ62_016498</name>
</gene>
<evidence type="ECO:0000313" key="4">
    <source>
        <dbReference type="Proteomes" id="UP000574390"/>
    </source>
</evidence>
<feature type="region of interest" description="Disordered" evidence="1">
    <location>
        <begin position="110"/>
        <end position="146"/>
    </location>
</feature>
<feature type="compositionally biased region" description="Acidic residues" evidence="1">
    <location>
        <begin position="121"/>
        <end position="135"/>
    </location>
</feature>
<comment type="caution">
    <text evidence="3">The sequence shown here is derived from an EMBL/GenBank/DDBJ whole genome shotgun (WGS) entry which is preliminary data.</text>
</comment>
<name>A0A7J6QCD9_PEROL</name>
<feature type="region of interest" description="Disordered" evidence="1">
    <location>
        <begin position="189"/>
        <end position="223"/>
    </location>
</feature>
<feature type="compositionally biased region" description="Basic residues" evidence="1">
    <location>
        <begin position="368"/>
        <end position="379"/>
    </location>
</feature>